<feature type="repeat" description="PPR" evidence="5">
    <location>
        <begin position="373"/>
        <end position="407"/>
    </location>
</feature>
<proteinExistence type="inferred from homology"/>
<keyword evidence="8" id="KW-1185">Reference proteome</keyword>
<evidence type="ECO:0000313" key="8">
    <source>
        <dbReference type="Proteomes" id="UP001209540"/>
    </source>
</evidence>
<dbReference type="InterPro" id="IPR057027">
    <property type="entry name" value="TPR_mt"/>
</dbReference>
<feature type="repeat" description="PPR" evidence="5">
    <location>
        <begin position="124"/>
        <end position="158"/>
    </location>
</feature>
<dbReference type="PANTHER" id="PTHR47447:SF17">
    <property type="entry name" value="OS12G0638900 PROTEIN"/>
    <property type="match status" value="1"/>
</dbReference>
<evidence type="ECO:0000256" key="1">
    <source>
        <dbReference type="ARBA" id="ARBA00006192"/>
    </source>
</evidence>
<comment type="function">
    <text evidence="3">Regulates mitochondrial small subunit maturation by controlling 15S rRNA 5'-end processing. Localizes to the 5' precursor of the 15S rRNA in a position that is subsequently occupied by mS47 in the mature yeast mtSSU. Uses structure and sequence-specific RNA recognition, binding to a single-stranded region of the precursor and specifically recognizing bases -6 to -1. The exchange of Ccm1 for mS47 is coupled to the irreversible removal of precursor rRNA that is accompanied by conformational changes of the mitoribosomal proteins uS5m and mS26. These conformational changes signal completion of 5'-end rRNA processing through protection of the mature 5'-end of the 15S rRNA and stabilization of mS47. The removal of the 5' precursor together with the dissociation of Ccm1 may be catalyzed by the 5'-3' exoribonuclease Pet127. Involved in the specific removal of group I introns in mitochondrial encoded transcripts.</text>
</comment>
<feature type="repeat" description="PPR" evidence="5">
    <location>
        <begin position="408"/>
        <end position="442"/>
    </location>
</feature>
<feature type="repeat" description="PPR" evidence="5">
    <location>
        <begin position="443"/>
        <end position="477"/>
    </location>
</feature>
<protein>
    <recommendedName>
        <fullName evidence="6">Pentatricopeptide repeat-containing protein-mitochondrial domain-containing protein</fullName>
    </recommendedName>
</protein>
<dbReference type="Gene3D" id="1.25.40.10">
    <property type="entry name" value="Tetratricopeptide repeat domain"/>
    <property type="match status" value="4"/>
</dbReference>
<dbReference type="Proteomes" id="UP001209540">
    <property type="component" value="Unassembled WGS sequence"/>
</dbReference>
<dbReference type="Pfam" id="PF13812">
    <property type="entry name" value="PPR_3"/>
    <property type="match status" value="3"/>
</dbReference>
<gene>
    <name evidence="7" type="ORF">BDA99DRAFT_533652</name>
</gene>
<dbReference type="AlphaFoldDB" id="A0AAD5K7B5"/>
<evidence type="ECO:0000256" key="3">
    <source>
        <dbReference type="ARBA" id="ARBA00044493"/>
    </source>
</evidence>
<keyword evidence="2" id="KW-0677">Repeat</keyword>
<sequence length="521" mass="58880">MHRLSHLRCCRTLIHRPQLVSRRFNGTDSTLSNTDFASTLITYNHPTAPLATFNKRLSEKLRYRSSPKRVLQEVLAITNEIKSKGLKFDLNTYNALLAAYMRARNDHGVLKTLRDMKKNDVKPTLESYNTMLEAFGITGQLRNQAEVIEDMKQNNVSLSLTSYTHLLRGACTINAIEHALDIMEKMKAEGIQPNAVCYTMVIGSCSQLHESETAFALLKEAEEADMVAVSNPRMYLEVLRTSAFNDAHEQVEYCWDKAINSYGMRPDEGTCLDVLRVAAKSGDAKLATDVIRQLSTSGFPYKEYYFSPLMEAFVVKKDLKSAFNVLDIMRVSGVAPSSRTTLLIRRHLRDNIDAIDNAYYLLEELKNEGRNVDVTAFNAIVEACAEAKDLQRTVATYREAKNLDVVPDVDTYNAVLEACVQTANKGMGNVVIKEMKKVSVMPNVETYTKMIALSCTQRNYEDAFSYLEEMKSYGVIPPQSCYDILTRKLAAANDPRFHMALEEMETFGYAVTTRTRALWQQ</sequence>
<evidence type="ECO:0000256" key="5">
    <source>
        <dbReference type="PROSITE-ProRule" id="PRU00708"/>
    </source>
</evidence>
<comment type="caution">
    <text evidence="7">The sequence shown here is derived from an EMBL/GenBank/DDBJ whole genome shotgun (WGS) entry which is preliminary data.</text>
</comment>
<comment type="subunit">
    <text evidence="4">Binds to mitochondrial small subunit 15S rRNA.</text>
</comment>
<dbReference type="NCBIfam" id="TIGR00756">
    <property type="entry name" value="PPR"/>
    <property type="match status" value="3"/>
</dbReference>
<dbReference type="PANTHER" id="PTHR47447">
    <property type="entry name" value="OS03G0856100 PROTEIN"/>
    <property type="match status" value="1"/>
</dbReference>
<evidence type="ECO:0000313" key="7">
    <source>
        <dbReference type="EMBL" id="KAI9272817.1"/>
    </source>
</evidence>
<dbReference type="Pfam" id="PF23276">
    <property type="entry name" value="TPR_24"/>
    <property type="match status" value="1"/>
</dbReference>
<dbReference type="InterPro" id="IPR011990">
    <property type="entry name" value="TPR-like_helical_dom_sf"/>
</dbReference>
<comment type="similarity">
    <text evidence="1">Belongs to the CCM1 family.</text>
</comment>
<name>A0AAD5K7B5_9FUNG</name>
<dbReference type="PROSITE" id="PS51375">
    <property type="entry name" value="PPR"/>
    <property type="match status" value="6"/>
</dbReference>
<evidence type="ECO:0000256" key="4">
    <source>
        <dbReference type="ARBA" id="ARBA00044511"/>
    </source>
</evidence>
<evidence type="ECO:0000256" key="2">
    <source>
        <dbReference type="ARBA" id="ARBA00022737"/>
    </source>
</evidence>
<feature type="repeat" description="PPR" evidence="5">
    <location>
        <begin position="89"/>
        <end position="123"/>
    </location>
</feature>
<accession>A0AAD5K7B5</accession>
<organism evidence="7 8">
    <name type="scientific">Phascolomyces articulosus</name>
    <dbReference type="NCBI Taxonomy" id="60185"/>
    <lineage>
        <taxon>Eukaryota</taxon>
        <taxon>Fungi</taxon>
        <taxon>Fungi incertae sedis</taxon>
        <taxon>Mucoromycota</taxon>
        <taxon>Mucoromycotina</taxon>
        <taxon>Mucoromycetes</taxon>
        <taxon>Mucorales</taxon>
        <taxon>Lichtheimiaceae</taxon>
        <taxon>Phascolomyces</taxon>
    </lineage>
</organism>
<feature type="domain" description="Pentatricopeptide repeat-containing protein-mitochondrial" evidence="6">
    <location>
        <begin position="268"/>
        <end position="399"/>
    </location>
</feature>
<feature type="repeat" description="PPR" evidence="5">
    <location>
        <begin position="159"/>
        <end position="193"/>
    </location>
</feature>
<dbReference type="EMBL" id="JAIXMP010000005">
    <property type="protein sequence ID" value="KAI9272817.1"/>
    <property type="molecule type" value="Genomic_DNA"/>
</dbReference>
<reference evidence="7" key="2">
    <citation type="submission" date="2023-02" db="EMBL/GenBank/DDBJ databases">
        <authorList>
            <consortium name="DOE Joint Genome Institute"/>
            <person name="Mondo S.J."/>
            <person name="Chang Y."/>
            <person name="Wang Y."/>
            <person name="Ahrendt S."/>
            <person name="Andreopoulos W."/>
            <person name="Barry K."/>
            <person name="Beard J."/>
            <person name="Benny G.L."/>
            <person name="Blankenship S."/>
            <person name="Bonito G."/>
            <person name="Cuomo C."/>
            <person name="Desiro A."/>
            <person name="Gervers K.A."/>
            <person name="Hundley H."/>
            <person name="Kuo A."/>
            <person name="LaButti K."/>
            <person name="Lang B.F."/>
            <person name="Lipzen A."/>
            <person name="O'Donnell K."/>
            <person name="Pangilinan J."/>
            <person name="Reynolds N."/>
            <person name="Sandor L."/>
            <person name="Smith M.W."/>
            <person name="Tsang A."/>
            <person name="Grigoriev I.V."/>
            <person name="Stajich J.E."/>
            <person name="Spatafora J.W."/>
        </authorList>
    </citation>
    <scope>NUCLEOTIDE SEQUENCE</scope>
    <source>
        <strain evidence="7">RSA 2281</strain>
    </source>
</reference>
<dbReference type="InterPro" id="IPR002885">
    <property type="entry name" value="PPR_rpt"/>
</dbReference>
<evidence type="ECO:0000259" key="6">
    <source>
        <dbReference type="Pfam" id="PF23276"/>
    </source>
</evidence>
<reference evidence="7" key="1">
    <citation type="journal article" date="2022" name="IScience">
        <title>Evolution of zygomycete secretomes and the origins of terrestrial fungal ecologies.</title>
        <authorList>
            <person name="Chang Y."/>
            <person name="Wang Y."/>
            <person name="Mondo S."/>
            <person name="Ahrendt S."/>
            <person name="Andreopoulos W."/>
            <person name="Barry K."/>
            <person name="Beard J."/>
            <person name="Benny G.L."/>
            <person name="Blankenship S."/>
            <person name="Bonito G."/>
            <person name="Cuomo C."/>
            <person name="Desiro A."/>
            <person name="Gervers K.A."/>
            <person name="Hundley H."/>
            <person name="Kuo A."/>
            <person name="LaButti K."/>
            <person name="Lang B.F."/>
            <person name="Lipzen A."/>
            <person name="O'Donnell K."/>
            <person name="Pangilinan J."/>
            <person name="Reynolds N."/>
            <person name="Sandor L."/>
            <person name="Smith M.E."/>
            <person name="Tsang A."/>
            <person name="Grigoriev I.V."/>
            <person name="Stajich J.E."/>
            <person name="Spatafora J.W."/>
        </authorList>
    </citation>
    <scope>NUCLEOTIDE SEQUENCE</scope>
    <source>
        <strain evidence="7">RSA 2281</strain>
    </source>
</reference>